<name>A0AA88LCA4_ARTSF</name>
<feature type="signal peptide" evidence="2">
    <location>
        <begin position="1"/>
        <end position="33"/>
    </location>
</feature>
<dbReference type="PANTHER" id="PTHR10380">
    <property type="entry name" value="CUTICLE PROTEIN"/>
    <property type="match status" value="1"/>
</dbReference>
<keyword evidence="1" id="KW-0193">Cuticle</keyword>
<evidence type="ECO:0008006" key="5">
    <source>
        <dbReference type="Google" id="ProtNLM"/>
    </source>
</evidence>
<protein>
    <recommendedName>
        <fullName evidence="5">Cuticle protein</fullName>
    </recommendedName>
</protein>
<keyword evidence="4" id="KW-1185">Reference proteome</keyword>
<evidence type="ECO:0000256" key="1">
    <source>
        <dbReference type="PROSITE-ProRule" id="PRU00497"/>
    </source>
</evidence>
<dbReference type="PROSITE" id="PS51155">
    <property type="entry name" value="CHIT_BIND_RR_2"/>
    <property type="match status" value="1"/>
</dbReference>
<dbReference type="GO" id="GO:0008010">
    <property type="term" value="F:structural constituent of chitin-based larval cuticle"/>
    <property type="evidence" value="ECO:0007669"/>
    <property type="project" value="TreeGrafter"/>
</dbReference>
<gene>
    <name evidence="3" type="ORF">QYM36_010641</name>
</gene>
<dbReference type="InterPro" id="IPR050468">
    <property type="entry name" value="Cuticle_Struct_Prot"/>
</dbReference>
<evidence type="ECO:0000256" key="2">
    <source>
        <dbReference type="SAM" id="SignalP"/>
    </source>
</evidence>
<dbReference type="AlphaFoldDB" id="A0AA88LCA4"/>
<comment type="caution">
    <text evidence="3">The sequence shown here is derived from an EMBL/GenBank/DDBJ whole genome shotgun (WGS) entry which is preliminary data.</text>
</comment>
<keyword evidence="2" id="KW-0732">Signal</keyword>
<dbReference type="Proteomes" id="UP001187531">
    <property type="component" value="Unassembled WGS sequence"/>
</dbReference>
<feature type="chain" id="PRO_5041665915" description="Cuticle protein" evidence="2">
    <location>
        <begin position="34"/>
        <end position="248"/>
    </location>
</feature>
<accession>A0AA88LCA4</accession>
<dbReference type="InterPro" id="IPR000618">
    <property type="entry name" value="Insect_cuticle"/>
</dbReference>
<organism evidence="3 4">
    <name type="scientific">Artemia franciscana</name>
    <name type="common">Brine shrimp</name>
    <name type="synonym">Artemia sanfranciscana</name>
    <dbReference type="NCBI Taxonomy" id="6661"/>
    <lineage>
        <taxon>Eukaryota</taxon>
        <taxon>Metazoa</taxon>
        <taxon>Ecdysozoa</taxon>
        <taxon>Arthropoda</taxon>
        <taxon>Crustacea</taxon>
        <taxon>Branchiopoda</taxon>
        <taxon>Anostraca</taxon>
        <taxon>Artemiidae</taxon>
        <taxon>Artemia</taxon>
    </lineage>
</organism>
<dbReference type="EMBL" id="JAVRJZ010000012">
    <property type="protein sequence ID" value="KAK2716130.1"/>
    <property type="molecule type" value="Genomic_DNA"/>
</dbReference>
<sequence>MDPHPIDLPSCPLMLRVLKIVALLSLLALHAVALPIDDDKPIQRQQIKKVSPPKIKYSAVENIVRLDFGEGIYKYGYKTDDHYKTEERKSDGSVSGYYGFTEKDGRPVRVKYSASSSLGFQTKREVFSKEFATVDGSPLANENRRKKQFSIITENDDKDSISVDSIDVASRVKRQNVVLERNPGEPDILIAAPRIISLRTQAGFVAEPLFVSSYSSFEPILHARTLHVFGPRTGPGIESSPGAILEPV</sequence>
<proteinExistence type="predicted"/>
<dbReference type="Pfam" id="PF00379">
    <property type="entry name" value="Chitin_bind_4"/>
    <property type="match status" value="1"/>
</dbReference>
<evidence type="ECO:0000313" key="3">
    <source>
        <dbReference type="EMBL" id="KAK2716130.1"/>
    </source>
</evidence>
<dbReference type="PANTHER" id="PTHR10380:SF224">
    <property type="entry name" value="CUTICULAR PROTEIN 12A"/>
    <property type="match status" value="1"/>
</dbReference>
<reference evidence="3" key="1">
    <citation type="submission" date="2023-07" db="EMBL/GenBank/DDBJ databases">
        <title>Chromosome-level genome assembly of Artemia franciscana.</title>
        <authorList>
            <person name="Jo E."/>
        </authorList>
    </citation>
    <scope>NUCLEOTIDE SEQUENCE</scope>
    <source>
        <tissue evidence="3">Whole body</tissue>
    </source>
</reference>
<evidence type="ECO:0000313" key="4">
    <source>
        <dbReference type="Proteomes" id="UP001187531"/>
    </source>
</evidence>
<dbReference type="GO" id="GO:0062129">
    <property type="term" value="C:chitin-based extracellular matrix"/>
    <property type="evidence" value="ECO:0007669"/>
    <property type="project" value="TreeGrafter"/>
</dbReference>